<dbReference type="RefSeq" id="WP_163677475.1">
    <property type="nucleotide sequence ID" value="NZ_JAAIYP010000034.1"/>
</dbReference>
<accession>A0A7C9UYW0</accession>
<comment type="caution">
    <text evidence="1">The sequence shown here is derived from an EMBL/GenBank/DDBJ whole genome shotgun (WGS) entry which is preliminary data.</text>
</comment>
<evidence type="ECO:0008006" key="3">
    <source>
        <dbReference type="Google" id="ProtNLM"/>
    </source>
</evidence>
<dbReference type="SUPFAM" id="SSF88697">
    <property type="entry name" value="PUA domain-like"/>
    <property type="match status" value="1"/>
</dbReference>
<proteinExistence type="predicted"/>
<dbReference type="EMBL" id="JAAIYP010000034">
    <property type="protein sequence ID" value="NFV80053.1"/>
    <property type="molecule type" value="Genomic_DNA"/>
</dbReference>
<gene>
    <name evidence="1" type="ORF">G4223_08015</name>
</gene>
<name>A0A7C9UYW0_9PROT</name>
<organism evidence="1 2">
    <name type="scientific">Magnetospirillum aberrantis SpK</name>
    <dbReference type="NCBI Taxonomy" id="908842"/>
    <lineage>
        <taxon>Bacteria</taxon>
        <taxon>Pseudomonadati</taxon>
        <taxon>Pseudomonadota</taxon>
        <taxon>Alphaproteobacteria</taxon>
        <taxon>Rhodospirillales</taxon>
        <taxon>Rhodospirillaceae</taxon>
        <taxon>Magnetospirillum</taxon>
    </lineage>
</organism>
<dbReference type="AlphaFoldDB" id="A0A7C9UYW0"/>
<evidence type="ECO:0000313" key="2">
    <source>
        <dbReference type="Proteomes" id="UP000480684"/>
    </source>
</evidence>
<sequence>MHTTTIWQPWASLIPIGAKPFETRAYPPPAKLIGQRIAIHAAVKDPSPMMNDMDRATVEAIADALEAGGLGHRVCWSALPRGAVIATAVLAGAYRCAWTQHHLSSGTPLRNPVVHISEHRGPYIGATLNLDPFGDYSPGRWCWHLTDVQRLPKPVPAKGKQGWWFWEPPAREAA</sequence>
<dbReference type="InterPro" id="IPR015947">
    <property type="entry name" value="PUA-like_sf"/>
</dbReference>
<evidence type="ECO:0000313" key="1">
    <source>
        <dbReference type="EMBL" id="NFV80053.1"/>
    </source>
</evidence>
<reference evidence="1 2" key="1">
    <citation type="submission" date="2020-02" db="EMBL/GenBank/DDBJ databases">
        <authorList>
            <person name="Dziuba M."/>
            <person name="Kuznetsov B."/>
            <person name="Mardanov A."/>
            <person name="Ravin N."/>
            <person name="Grouzdev D."/>
        </authorList>
    </citation>
    <scope>NUCLEOTIDE SEQUENCE [LARGE SCALE GENOMIC DNA]</scope>
    <source>
        <strain evidence="1 2">SpK</strain>
    </source>
</reference>
<keyword evidence="2" id="KW-1185">Reference proteome</keyword>
<protein>
    <recommendedName>
        <fullName evidence="3">ASCH domain-containing protein</fullName>
    </recommendedName>
</protein>
<dbReference type="Gene3D" id="2.30.130.30">
    <property type="entry name" value="Hypothetical protein"/>
    <property type="match status" value="1"/>
</dbReference>
<dbReference type="Proteomes" id="UP000480684">
    <property type="component" value="Unassembled WGS sequence"/>
</dbReference>